<dbReference type="PANTHER" id="PTHR45632">
    <property type="entry name" value="LD33804P"/>
    <property type="match status" value="1"/>
</dbReference>
<dbReference type="SMART" id="SM00225">
    <property type="entry name" value="BTB"/>
    <property type="match status" value="2"/>
</dbReference>
<comment type="caution">
    <text evidence="4">The sequence shown here is derived from an EMBL/GenBank/DDBJ whole genome shotgun (WGS) entry which is preliminary data.</text>
</comment>
<dbReference type="Gene3D" id="3.30.710.10">
    <property type="entry name" value="Potassium Channel Kv1.1, Chain A"/>
    <property type="match status" value="2"/>
</dbReference>
<dbReference type="Pfam" id="PF24681">
    <property type="entry name" value="Kelch_KLHDC2_KLHL20_DRC7"/>
    <property type="match status" value="1"/>
</dbReference>
<dbReference type="Gene3D" id="2.120.10.80">
    <property type="entry name" value="Kelch-type beta propeller"/>
    <property type="match status" value="2"/>
</dbReference>
<organism evidence="4 5">
    <name type="scientific">Porites evermanni</name>
    <dbReference type="NCBI Taxonomy" id="104178"/>
    <lineage>
        <taxon>Eukaryota</taxon>
        <taxon>Metazoa</taxon>
        <taxon>Cnidaria</taxon>
        <taxon>Anthozoa</taxon>
        <taxon>Hexacorallia</taxon>
        <taxon>Scleractinia</taxon>
        <taxon>Fungiina</taxon>
        <taxon>Poritidae</taxon>
        <taxon>Porites</taxon>
    </lineage>
</organism>
<evidence type="ECO:0000259" key="3">
    <source>
        <dbReference type="PROSITE" id="PS50097"/>
    </source>
</evidence>
<dbReference type="SMART" id="SM00875">
    <property type="entry name" value="BACK"/>
    <property type="match status" value="2"/>
</dbReference>
<dbReference type="InterPro" id="IPR011705">
    <property type="entry name" value="BACK"/>
</dbReference>
<dbReference type="InterPro" id="IPR011333">
    <property type="entry name" value="SKP1/BTB/POZ_sf"/>
</dbReference>
<dbReference type="PANTHER" id="PTHR45632:SF3">
    <property type="entry name" value="KELCH-LIKE PROTEIN 32"/>
    <property type="match status" value="1"/>
</dbReference>
<name>A0ABN8QTY2_9CNID</name>
<dbReference type="Pfam" id="PF07707">
    <property type="entry name" value="BACK"/>
    <property type="match status" value="2"/>
</dbReference>
<dbReference type="SUPFAM" id="SSF54695">
    <property type="entry name" value="POZ domain"/>
    <property type="match status" value="2"/>
</dbReference>
<dbReference type="InterPro" id="IPR015915">
    <property type="entry name" value="Kelch-typ_b-propeller"/>
</dbReference>
<sequence length="1135" mass="128967">MEDLKSICEVEQNSFCVELLKRLNLQRNQNYLCDITLVAKEGNEFRAQKNVLSAASPFFVKLLQSEMREKDEGVIRFEDISGLILADVLEFIYTGIVEINETNATDLITAAEYLLTEGLKTKSGRFLEQQMTSSNCISTFRSAEKYRCEELVANSTKFILDNFASVAESEEFLNQKAEEVENWISNDEIRLAAEEDVLRIVLNWIEHDKSERKSKFKMLFEQVRLVLLSRDSLLTVVTHELVREDPDCLTKVLDAIDVVRTASEDNKNESPRKRLETHAVVVGGGNHFFCHLPEKDAWKSLSYLAEQQNKISLNTTMINFHDQLYTFQGCQFQKYDPVFNIWTTLDMDSSYSIKYVGVCRGQIYAIHIDNSETTGKTSTVKNFNVESYSWQTVHSSNLGCRYDSCIVAAGNCLYVLGGEATKSYLNPEYVTVSERFDTIGHQWEQIASMHEHERGYAFGVAFHGQIFVAGGKDRSGQVLRSCEVYNISTNEWQSIESLNVGRVSGSMVSVNGTIYVLGGSRYPGQKEYTVEVYDPVGNKWNQKTTIPSGLVCYQSLGKMEDLKPICEVEQSSFCVELLKRLNLQRGQNYLCDITLVANGGKEFKAHRNLLSAASPFFEKLLQSEMKEKEEGVIRFEDISELILADILEFIYTGSVEINETNATDLIIVAEYLLIEGLKTKSGRFLEQQQMTCSNCISTLNFAEKYRCEELVINSTKFMLENFASVAESEEFLSLKAEDVETWISNDEIRLSAEEDVLKIILNWIEHDKSERKDKFKKLFGQVRLVLLSRDSLLTLVTHELVRKDPDCLTKVLEAIDVIPTASEDIINQSPRKRLETQAIVVGGGEYLLCYLPLLPEKDAWKTMSNFTKPQQNLSQYTKMINFHDQLYTFNGCSTQRYDPVFNIWATLELGISHRTEYLDCRGQLYAIHIDDSETTGKTSTVKKFDVESYSWLSFHSSESGCRYDSCIVAAGNCLYVLGGEPTRNYSHPEYVTVAERFDTVGHQWEKIADMQQERGEAFGVAFQGKIFVAGGKDRSRKELNSCEVYNITTDEWQFIGSLNVPRSHGSMLCVNGTIYVLGGSRPRYANAYTVEVYDPVGNKWTQKTTIPVERIPEKERSSFTGCAMKLSKGVLDKIE</sequence>
<dbReference type="Pfam" id="PF00651">
    <property type="entry name" value="BTB"/>
    <property type="match status" value="2"/>
</dbReference>
<dbReference type="PROSITE" id="PS50097">
    <property type="entry name" value="BTB"/>
    <property type="match status" value="2"/>
</dbReference>
<dbReference type="EMBL" id="CALNXI010001485">
    <property type="protein sequence ID" value="CAH3170432.1"/>
    <property type="molecule type" value="Genomic_DNA"/>
</dbReference>
<dbReference type="InterPro" id="IPR000210">
    <property type="entry name" value="BTB/POZ_dom"/>
</dbReference>
<dbReference type="InterPro" id="IPR006652">
    <property type="entry name" value="Kelch_1"/>
</dbReference>
<dbReference type="Gene3D" id="1.25.40.420">
    <property type="match status" value="2"/>
</dbReference>
<dbReference type="SMART" id="SM00612">
    <property type="entry name" value="Kelch"/>
    <property type="match status" value="6"/>
</dbReference>
<dbReference type="Proteomes" id="UP001159427">
    <property type="component" value="Unassembled WGS sequence"/>
</dbReference>
<gene>
    <name evidence="4" type="ORF">PEVE_00007274</name>
</gene>
<accession>A0ABN8QTY2</accession>
<dbReference type="CDD" id="cd18186">
    <property type="entry name" value="BTB_POZ_ZBTB_KLHL-like"/>
    <property type="match status" value="2"/>
</dbReference>
<keyword evidence="2" id="KW-0677">Repeat</keyword>
<evidence type="ECO:0000256" key="1">
    <source>
        <dbReference type="ARBA" id="ARBA00022441"/>
    </source>
</evidence>
<evidence type="ECO:0000313" key="5">
    <source>
        <dbReference type="Proteomes" id="UP001159427"/>
    </source>
</evidence>
<reference evidence="4 5" key="1">
    <citation type="submission" date="2022-05" db="EMBL/GenBank/DDBJ databases">
        <authorList>
            <consortium name="Genoscope - CEA"/>
            <person name="William W."/>
        </authorList>
    </citation>
    <scope>NUCLEOTIDE SEQUENCE [LARGE SCALE GENOMIC DNA]</scope>
</reference>
<dbReference type="SUPFAM" id="SSF117281">
    <property type="entry name" value="Kelch motif"/>
    <property type="match status" value="2"/>
</dbReference>
<proteinExistence type="predicted"/>
<feature type="domain" description="BTB" evidence="3">
    <location>
        <begin position="33"/>
        <end position="101"/>
    </location>
</feature>
<feature type="domain" description="BTB" evidence="3">
    <location>
        <begin position="591"/>
        <end position="659"/>
    </location>
</feature>
<keyword evidence="1" id="KW-0880">Kelch repeat</keyword>
<protein>
    <recommendedName>
        <fullName evidence="3">BTB domain-containing protein</fullName>
    </recommendedName>
</protein>
<evidence type="ECO:0000256" key="2">
    <source>
        <dbReference type="ARBA" id="ARBA00022737"/>
    </source>
</evidence>
<keyword evidence="5" id="KW-1185">Reference proteome</keyword>
<evidence type="ECO:0000313" key="4">
    <source>
        <dbReference type="EMBL" id="CAH3170432.1"/>
    </source>
</evidence>
<dbReference type="Pfam" id="PF01344">
    <property type="entry name" value="Kelch_1"/>
    <property type="match status" value="3"/>
</dbReference>